<dbReference type="AlphaFoldDB" id="A0A1Y1SG31"/>
<dbReference type="SUPFAM" id="SSF55729">
    <property type="entry name" value="Acyl-CoA N-acyltransferases (Nat)"/>
    <property type="match status" value="1"/>
</dbReference>
<gene>
    <name evidence="6" type="primary">argA</name>
    <name evidence="8" type="ORF">ATO7_10582</name>
</gene>
<dbReference type="Pfam" id="PF00583">
    <property type="entry name" value="Acetyltransf_1"/>
    <property type="match status" value="1"/>
</dbReference>
<dbReference type="Pfam" id="PF00696">
    <property type="entry name" value="AA_kinase"/>
    <property type="match status" value="1"/>
</dbReference>
<evidence type="ECO:0000256" key="1">
    <source>
        <dbReference type="ARBA" id="ARBA00004925"/>
    </source>
</evidence>
<comment type="miscellaneous">
    <text evidence="6">In bacteria which possess the bifunctional enzyme ornithine acetyltransferase/N-acetylglutamate synthase (ArgJ), ArgA fulfills an anaplerotic role.</text>
</comment>
<dbReference type="GO" id="GO:0005737">
    <property type="term" value="C:cytoplasm"/>
    <property type="evidence" value="ECO:0007669"/>
    <property type="project" value="UniProtKB-SubCell"/>
</dbReference>
<dbReference type="GO" id="GO:0004042">
    <property type="term" value="F:L-glutamate N-acetyltransferase activity"/>
    <property type="evidence" value="ECO:0007669"/>
    <property type="project" value="UniProtKB-UniRule"/>
</dbReference>
<dbReference type="PIRSF" id="PIRSF000423">
    <property type="entry name" value="ArgA"/>
    <property type="match status" value="1"/>
</dbReference>
<evidence type="ECO:0000256" key="4">
    <source>
        <dbReference type="ARBA" id="ARBA00023315"/>
    </source>
</evidence>
<accession>A0A1Y1SG31</accession>
<reference evidence="8 9" key="1">
    <citation type="submission" date="2013-04" db="EMBL/GenBank/DDBJ databases">
        <title>Oceanococcus atlanticus 22II-S10r2 Genome Sequencing.</title>
        <authorList>
            <person name="Lai Q."/>
            <person name="Li G."/>
            <person name="Shao Z."/>
        </authorList>
    </citation>
    <scope>NUCLEOTIDE SEQUENCE [LARGE SCALE GENOMIC DNA]</scope>
    <source>
        <strain evidence="8 9">22II-S10r2</strain>
    </source>
</reference>
<proteinExistence type="inferred from homology"/>
<keyword evidence="9" id="KW-1185">Reference proteome</keyword>
<dbReference type="InterPro" id="IPR016181">
    <property type="entry name" value="Acyl_CoA_acyltransferase"/>
</dbReference>
<dbReference type="InterPro" id="IPR001048">
    <property type="entry name" value="Asp/Glu/Uridylate_kinase"/>
</dbReference>
<comment type="subcellular location">
    <subcellularLocation>
        <location evidence="6">Cytoplasm</location>
    </subcellularLocation>
</comment>
<dbReference type="NCBIfam" id="NF003641">
    <property type="entry name" value="PRK05279.1"/>
    <property type="match status" value="1"/>
</dbReference>
<dbReference type="NCBIfam" id="TIGR01890">
    <property type="entry name" value="N-Ac-Glu-synth"/>
    <property type="match status" value="1"/>
</dbReference>
<dbReference type="EC" id="2.3.1.1" evidence="6"/>
<evidence type="ECO:0000256" key="6">
    <source>
        <dbReference type="HAMAP-Rule" id="MF_01105"/>
    </source>
</evidence>
<evidence type="ECO:0000256" key="2">
    <source>
        <dbReference type="ARBA" id="ARBA00009145"/>
    </source>
</evidence>
<keyword evidence="3 6" id="KW-0808">Transferase</keyword>
<dbReference type="InterPro" id="IPR036393">
    <property type="entry name" value="AceGlu_kinase-like_sf"/>
</dbReference>
<evidence type="ECO:0000256" key="3">
    <source>
        <dbReference type="ARBA" id="ARBA00022679"/>
    </source>
</evidence>
<sequence>MSSDNPMAFPQALRSAAPYINAHSGRICVVHIPGDVAATDAFKPLIYDLALAHSLGLKLILVLGARPQIEMRLAREQHHMPMVAGHRVTDALTLDCVREAVGQLRSEFEAALSTGLASTPMGGARIHVASGNLVTARPVGILEGVDLQFTGVLRRLDTDTIADHLGNGRIVLLGPLGYSPTGETFNLRSDDLALATAKAMRADKLVLFTDADIARGELSLNNAASNEDPIQTLALNAVRADIPRVHILNAAQDGALLRELYTRDGCGLMVSAQAFDSLHQATIDDIGGLMQLIEPLERAGVIVPRSREQLELEIERFTVMARDDTIIGCRALYPYPQEACAELACIIVAPDYQHGGRANALLNHTEQAARGMGLKRLFVLTTQTEHWFIEHGFRRGSLDELPQQRQAFYNYQRNSKVLIKDL</sequence>
<dbReference type="GO" id="GO:0006526">
    <property type="term" value="P:L-arginine biosynthetic process"/>
    <property type="evidence" value="ECO:0007669"/>
    <property type="project" value="UniProtKB-UniRule"/>
</dbReference>
<dbReference type="SUPFAM" id="SSF53633">
    <property type="entry name" value="Carbamate kinase-like"/>
    <property type="match status" value="1"/>
</dbReference>
<dbReference type="CDD" id="cd04301">
    <property type="entry name" value="NAT_SF"/>
    <property type="match status" value="1"/>
</dbReference>
<dbReference type="UniPathway" id="UPA00068">
    <property type="reaction ID" value="UER00106"/>
</dbReference>
<evidence type="ECO:0000313" key="9">
    <source>
        <dbReference type="Proteomes" id="UP000192342"/>
    </source>
</evidence>
<keyword evidence="4 6" id="KW-0012">Acyltransferase</keyword>
<keyword evidence="6" id="KW-0963">Cytoplasm</keyword>
<dbReference type="Proteomes" id="UP000192342">
    <property type="component" value="Unassembled WGS sequence"/>
</dbReference>
<keyword evidence="6" id="KW-0028">Amino-acid biosynthesis</keyword>
<dbReference type="RefSeq" id="WP_083561711.1">
    <property type="nucleotide sequence ID" value="NZ_AQQV01000002.1"/>
</dbReference>
<dbReference type="PANTHER" id="PTHR30602">
    <property type="entry name" value="AMINO-ACID ACETYLTRANSFERASE"/>
    <property type="match status" value="1"/>
</dbReference>
<comment type="pathway">
    <text evidence="1 6">Amino-acid biosynthesis; L-arginine biosynthesis; N(2)-acetyl-L-ornithine from L-glutamate: step 1/4.</text>
</comment>
<dbReference type="PROSITE" id="PS51186">
    <property type="entry name" value="GNAT"/>
    <property type="match status" value="1"/>
</dbReference>
<evidence type="ECO:0000256" key="5">
    <source>
        <dbReference type="ARBA" id="ARBA00048372"/>
    </source>
</evidence>
<feature type="domain" description="N-acetyltransferase" evidence="7">
    <location>
        <begin position="276"/>
        <end position="422"/>
    </location>
</feature>
<dbReference type="InterPro" id="IPR000182">
    <property type="entry name" value="GNAT_dom"/>
</dbReference>
<dbReference type="Gene3D" id="3.40.630.30">
    <property type="match status" value="1"/>
</dbReference>
<evidence type="ECO:0000259" key="7">
    <source>
        <dbReference type="PROSITE" id="PS51186"/>
    </source>
</evidence>
<comment type="caution">
    <text evidence="8">The sequence shown here is derived from an EMBL/GenBank/DDBJ whole genome shotgun (WGS) entry which is preliminary data.</text>
</comment>
<organism evidence="8 9">
    <name type="scientific">Oceanococcus atlanticus</name>
    <dbReference type="NCBI Taxonomy" id="1317117"/>
    <lineage>
        <taxon>Bacteria</taxon>
        <taxon>Pseudomonadati</taxon>
        <taxon>Pseudomonadota</taxon>
        <taxon>Gammaproteobacteria</taxon>
        <taxon>Chromatiales</taxon>
        <taxon>Oceanococcaceae</taxon>
        <taxon>Oceanococcus</taxon>
    </lineage>
</organism>
<dbReference type="InterPro" id="IPR010167">
    <property type="entry name" value="NH2A_AcTrfase"/>
</dbReference>
<dbReference type="Gene3D" id="3.40.1160.10">
    <property type="entry name" value="Acetylglutamate kinase-like"/>
    <property type="match status" value="1"/>
</dbReference>
<dbReference type="STRING" id="1317117.ATO7_10582"/>
<dbReference type="OrthoDB" id="9802238at2"/>
<comment type="catalytic activity">
    <reaction evidence="5 6">
        <text>L-glutamate + acetyl-CoA = N-acetyl-L-glutamate + CoA + H(+)</text>
        <dbReference type="Rhea" id="RHEA:24292"/>
        <dbReference type="ChEBI" id="CHEBI:15378"/>
        <dbReference type="ChEBI" id="CHEBI:29985"/>
        <dbReference type="ChEBI" id="CHEBI:44337"/>
        <dbReference type="ChEBI" id="CHEBI:57287"/>
        <dbReference type="ChEBI" id="CHEBI:57288"/>
        <dbReference type="EC" id="2.3.1.1"/>
    </reaction>
</comment>
<dbReference type="PANTHER" id="PTHR30602:SF12">
    <property type="entry name" value="AMINO-ACID ACETYLTRANSFERASE NAGS1, CHLOROPLASTIC-RELATED"/>
    <property type="match status" value="1"/>
</dbReference>
<comment type="similarity">
    <text evidence="2 6">Belongs to the acetyltransferase family. ArgA subfamily.</text>
</comment>
<dbReference type="HAMAP" id="MF_01105">
    <property type="entry name" value="N_acetyl_glu_synth"/>
    <property type="match status" value="1"/>
</dbReference>
<protein>
    <recommendedName>
        <fullName evidence="6">Amino-acid acetyltransferase</fullName>
        <ecNumber evidence="6">2.3.1.1</ecNumber>
    </recommendedName>
    <alternativeName>
        <fullName evidence="6">N-acetylglutamate synthase</fullName>
        <shortName evidence="6">AGS</shortName>
        <shortName evidence="6">NAGS</shortName>
    </alternativeName>
</protein>
<dbReference type="EMBL" id="AQQV01000002">
    <property type="protein sequence ID" value="ORE87482.1"/>
    <property type="molecule type" value="Genomic_DNA"/>
</dbReference>
<keyword evidence="6" id="KW-0055">Arginine biosynthesis</keyword>
<evidence type="ECO:0000313" key="8">
    <source>
        <dbReference type="EMBL" id="ORE87482.1"/>
    </source>
</evidence>
<name>A0A1Y1SG31_9GAMM</name>